<dbReference type="EMBL" id="JABAHT010000023">
    <property type="protein sequence ID" value="KAF4669476.1"/>
    <property type="molecule type" value="Genomic_DNA"/>
</dbReference>
<evidence type="ECO:0000313" key="2">
    <source>
        <dbReference type="Proteomes" id="UP000570595"/>
    </source>
</evidence>
<sequence>MPSRRFTHEEAQDRVCRWCGCRGKLMHSTRVDMYYHTLAALGEDVARDDPEYHPFNICVGCANMLRRLGSLEMVEHVEDEQSPWRIGSLAASTPKLAGLISSITMTIGMSHAMAQEQVCRWCGTRRRGGKGMSSVDDFEVILKKCSYNIYHDNEYYHPKKICRKCRVVLVMNIDDPEACLQNLPPMVDWGSPKDQLKDHSKCRVCLAALGRLPGVRPPDA</sequence>
<dbReference type="Proteomes" id="UP000570595">
    <property type="component" value="Unassembled WGS sequence"/>
</dbReference>
<organism evidence="1 2">
    <name type="scientific">Perkinsus olseni</name>
    <name type="common">Perkinsus atlanticus</name>
    <dbReference type="NCBI Taxonomy" id="32597"/>
    <lineage>
        <taxon>Eukaryota</taxon>
        <taxon>Sar</taxon>
        <taxon>Alveolata</taxon>
        <taxon>Perkinsozoa</taxon>
        <taxon>Perkinsea</taxon>
        <taxon>Perkinsida</taxon>
        <taxon>Perkinsidae</taxon>
        <taxon>Perkinsus</taxon>
    </lineage>
</organism>
<evidence type="ECO:0000313" key="1">
    <source>
        <dbReference type="EMBL" id="KAF4669476.1"/>
    </source>
</evidence>
<name>A0A7J6MDK7_PEROL</name>
<protein>
    <submittedName>
        <fullName evidence="1">Uncharacterized protein</fullName>
    </submittedName>
</protein>
<comment type="caution">
    <text evidence="1">The sequence shown here is derived from an EMBL/GenBank/DDBJ whole genome shotgun (WGS) entry which is preliminary data.</text>
</comment>
<dbReference type="OrthoDB" id="411754at2759"/>
<proteinExistence type="predicted"/>
<dbReference type="AlphaFoldDB" id="A0A7J6MDK7"/>
<reference evidence="1 2" key="1">
    <citation type="submission" date="2020-04" db="EMBL/GenBank/DDBJ databases">
        <title>Perkinsus olseni comparative genomics.</title>
        <authorList>
            <person name="Bogema D.R."/>
        </authorList>
    </citation>
    <scope>NUCLEOTIDE SEQUENCE [LARGE SCALE GENOMIC DNA]</scope>
    <source>
        <strain evidence="1">ATCC PRA-179</strain>
    </source>
</reference>
<gene>
    <name evidence="1" type="ORF">FOZ61_003980</name>
</gene>
<accession>A0A7J6MDK7</accession>